<dbReference type="InterPro" id="IPR051912">
    <property type="entry name" value="Alkylbase_DNA_Glycosylase/TA"/>
</dbReference>
<dbReference type="PATRIC" id="fig|1391654.3.peg.5550"/>
<evidence type="ECO:0000259" key="10">
    <source>
        <dbReference type="SMART" id="SM00478"/>
    </source>
</evidence>
<dbReference type="InterPro" id="IPR036388">
    <property type="entry name" value="WH-like_DNA-bd_sf"/>
</dbReference>
<evidence type="ECO:0000256" key="7">
    <source>
        <dbReference type="ARBA" id="ARBA00022763"/>
    </source>
</evidence>
<proteinExistence type="inferred from homology"/>
<keyword evidence="7" id="KW-0227">DNA damage</keyword>
<gene>
    <name evidence="11" type="ORF">AKJ09_05474</name>
</gene>
<dbReference type="SUPFAM" id="SSF48150">
    <property type="entry name" value="DNA-glycosylase"/>
    <property type="match status" value="1"/>
</dbReference>
<evidence type="ECO:0000256" key="4">
    <source>
        <dbReference type="ARBA" id="ARBA00012000"/>
    </source>
</evidence>
<dbReference type="SUPFAM" id="SSF53155">
    <property type="entry name" value="Methylated DNA-protein cysteine methyltransferase domain"/>
    <property type="match status" value="1"/>
</dbReference>
<dbReference type="InterPro" id="IPR003265">
    <property type="entry name" value="HhH-GPD_domain"/>
</dbReference>
<evidence type="ECO:0000256" key="9">
    <source>
        <dbReference type="ARBA" id="ARBA00049348"/>
    </source>
</evidence>
<dbReference type="EC" id="3.2.2.21" evidence="4"/>
<dbReference type="Gene3D" id="3.30.160.70">
    <property type="entry name" value="Methylated DNA-protein cysteine methyltransferase domain"/>
    <property type="match status" value="1"/>
</dbReference>
<dbReference type="GO" id="GO:0043916">
    <property type="term" value="F:DNA-7-methylguanine glycosylase activity"/>
    <property type="evidence" value="ECO:0007669"/>
    <property type="project" value="TreeGrafter"/>
</dbReference>
<dbReference type="FunFam" id="1.10.340.30:FF:000004">
    <property type="entry name" value="DNA-3-methyladenine glycosylase II"/>
    <property type="match status" value="1"/>
</dbReference>
<comment type="catalytic activity">
    <reaction evidence="1">
        <text>Hydrolysis of alkylated DNA, releasing 3-methyladenine, 3-methylguanine, 7-methylguanine and 7-methyladenine.</text>
        <dbReference type="EC" id="3.2.2.21"/>
    </reaction>
</comment>
<dbReference type="STRING" id="1391654.AKJ09_05474"/>
<dbReference type="GO" id="GO:0008725">
    <property type="term" value="F:DNA-3-methyladenine glycosylase activity"/>
    <property type="evidence" value="ECO:0007669"/>
    <property type="project" value="TreeGrafter"/>
</dbReference>
<dbReference type="RefSeq" id="WP_146649865.1">
    <property type="nucleotide sequence ID" value="NZ_CP012333.1"/>
</dbReference>
<dbReference type="SUPFAM" id="SSF46767">
    <property type="entry name" value="Methylated DNA-protein cysteine methyltransferase, C-terminal domain"/>
    <property type="match status" value="1"/>
</dbReference>
<dbReference type="GO" id="GO:0003908">
    <property type="term" value="F:methylated-DNA-[protein]-cysteine S-methyltransferase activity"/>
    <property type="evidence" value="ECO:0007669"/>
    <property type="project" value="UniProtKB-EC"/>
</dbReference>
<dbReference type="Pfam" id="PF01035">
    <property type="entry name" value="DNA_binding_1"/>
    <property type="match status" value="1"/>
</dbReference>
<dbReference type="PANTHER" id="PTHR43003">
    <property type="entry name" value="DNA-3-METHYLADENINE GLYCOSYLASE"/>
    <property type="match status" value="1"/>
</dbReference>
<dbReference type="PANTHER" id="PTHR43003:SF5">
    <property type="entry name" value="DNA-3-METHYLADENINE GLYCOSYLASE"/>
    <property type="match status" value="1"/>
</dbReference>
<dbReference type="GO" id="GO:0032993">
    <property type="term" value="C:protein-DNA complex"/>
    <property type="evidence" value="ECO:0007669"/>
    <property type="project" value="TreeGrafter"/>
</dbReference>
<reference evidence="11 12" key="1">
    <citation type="submission" date="2015-08" db="EMBL/GenBank/DDBJ databases">
        <authorList>
            <person name="Babu N.S."/>
            <person name="Beckwith C.J."/>
            <person name="Beseler K.G."/>
            <person name="Brison A."/>
            <person name="Carone J.V."/>
            <person name="Caskin T.P."/>
            <person name="Diamond M."/>
            <person name="Durham M.E."/>
            <person name="Foxe J.M."/>
            <person name="Go M."/>
            <person name="Henderson B.A."/>
            <person name="Jones I.B."/>
            <person name="McGettigan J.A."/>
            <person name="Micheletti S.J."/>
            <person name="Nasrallah M.E."/>
            <person name="Ortiz D."/>
            <person name="Piller C.R."/>
            <person name="Privatt S.R."/>
            <person name="Schneider S.L."/>
            <person name="Sharp S."/>
            <person name="Smith T.C."/>
            <person name="Stanton J.D."/>
            <person name="Ullery H.E."/>
            <person name="Wilson R.J."/>
            <person name="Serrano M.G."/>
            <person name="Buck G."/>
            <person name="Lee V."/>
            <person name="Wang Y."/>
            <person name="Carvalho R."/>
            <person name="Voegtly L."/>
            <person name="Shi R."/>
            <person name="Duckworth R."/>
            <person name="Johnson A."/>
            <person name="Loviza R."/>
            <person name="Walstead R."/>
            <person name="Shah Z."/>
            <person name="Kiflezghi M."/>
            <person name="Wade K."/>
            <person name="Ball S.L."/>
            <person name="Bradley K.W."/>
            <person name="Asai D.J."/>
            <person name="Bowman C.A."/>
            <person name="Russell D.A."/>
            <person name="Pope W.H."/>
            <person name="Jacobs-Sera D."/>
            <person name="Hendrix R.W."/>
            <person name="Hatfull G.F."/>
        </authorList>
    </citation>
    <scope>NUCLEOTIDE SEQUENCE [LARGE SCALE GENOMIC DNA]</scope>
    <source>
        <strain evidence="11 12">DSM 27648</strain>
    </source>
</reference>
<evidence type="ECO:0000256" key="5">
    <source>
        <dbReference type="ARBA" id="ARBA00022603"/>
    </source>
</evidence>
<comment type="similarity">
    <text evidence="3">Belongs to the alkylbase DNA glycosidase AlkA family.</text>
</comment>
<dbReference type="SMART" id="SM00478">
    <property type="entry name" value="ENDO3c"/>
    <property type="match status" value="1"/>
</dbReference>
<dbReference type="InterPro" id="IPR011257">
    <property type="entry name" value="DNA_glycosylase"/>
</dbReference>
<dbReference type="Gene3D" id="1.10.1670.40">
    <property type="match status" value="1"/>
</dbReference>
<name>A0A0K1PZ54_9BACT</name>
<evidence type="ECO:0000256" key="2">
    <source>
        <dbReference type="ARBA" id="ARBA00001286"/>
    </source>
</evidence>
<protein>
    <recommendedName>
        <fullName evidence="4">DNA-3-methyladenine glycosylase II</fullName>
        <ecNumber evidence="4">3.2.2.21</ecNumber>
    </recommendedName>
</protein>
<dbReference type="GO" id="GO:0006285">
    <property type="term" value="P:base-excision repair, AP site formation"/>
    <property type="evidence" value="ECO:0007669"/>
    <property type="project" value="TreeGrafter"/>
</dbReference>
<accession>A0A0K1PZ54</accession>
<keyword evidence="8" id="KW-0234">DNA repair</keyword>
<dbReference type="Proteomes" id="UP000064967">
    <property type="component" value="Chromosome"/>
</dbReference>
<dbReference type="GO" id="GO:0032131">
    <property type="term" value="F:alkylated DNA binding"/>
    <property type="evidence" value="ECO:0007669"/>
    <property type="project" value="TreeGrafter"/>
</dbReference>
<evidence type="ECO:0000256" key="3">
    <source>
        <dbReference type="ARBA" id="ARBA00010817"/>
    </source>
</evidence>
<dbReference type="PROSITE" id="PS00374">
    <property type="entry name" value="MGMT"/>
    <property type="match status" value="1"/>
</dbReference>
<keyword evidence="12" id="KW-1185">Reference proteome</keyword>
<organism evidence="11 12">
    <name type="scientific">Labilithrix luteola</name>
    <dbReference type="NCBI Taxonomy" id="1391654"/>
    <lineage>
        <taxon>Bacteria</taxon>
        <taxon>Pseudomonadati</taxon>
        <taxon>Myxococcota</taxon>
        <taxon>Polyangia</taxon>
        <taxon>Polyangiales</taxon>
        <taxon>Labilitrichaceae</taxon>
        <taxon>Labilithrix</taxon>
    </lineage>
</organism>
<feature type="domain" description="HhH-GPD" evidence="10">
    <location>
        <begin position="253"/>
        <end position="410"/>
    </location>
</feature>
<dbReference type="GO" id="GO:0032259">
    <property type="term" value="P:methylation"/>
    <property type="evidence" value="ECO:0007669"/>
    <property type="project" value="UniProtKB-KW"/>
</dbReference>
<dbReference type="NCBIfam" id="TIGR00589">
    <property type="entry name" value="ogt"/>
    <property type="match status" value="1"/>
</dbReference>
<dbReference type="Pfam" id="PF00730">
    <property type="entry name" value="HhH-GPD"/>
    <property type="match status" value="1"/>
</dbReference>
<dbReference type="InterPro" id="IPR001497">
    <property type="entry name" value="MethylDNA_cys_MeTrfase_AS"/>
</dbReference>
<evidence type="ECO:0000256" key="1">
    <source>
        <dbReference type="ARBA" id="ARBA00000086"/>
    </source>
</evidence>
<dbReference type="InterPro" id="IPR036217">
    <property type="entry name" value="MethylDNA_cys_MeTrfase_DNAb"/>
</dbReference>
<dbReference type="CDD" id="cd00056">
    <property type="entry name" value="ENDO3c"/>
    <property type="match status" value="1"/>
</dbReference>
<comment type="catalytic activity">
    <reaction evidence="9">
        <text>a 6-O-methyl-2'-deoxyguanosine in DNA + L-cysteinyl-[protein] = S-methyl-L-cysteinyl-[protein] + a 2'-deoxyguanosine in DNA</text>
        <dbReference type="Rhea" id="RHEA:24000"/>
        <dbReference type="Rhea" id="RHEA-COMP:10131"/>
        <dbReference type="Rhea" id="RHEA-COMP:10132"/>
        <dbReference type="Rhea" id="RHEA-COMP:11367"/>
        <dbReference type="Rhea" id="RHEA-COMP:11368"/>
        <dbReference type="ChEBI" id="CHEBI:29950"/>
        <dbReference type="ChEBI" id="CHEBI:82612"/>
        <dbReference type="ChEBI" id="CHEBI:85445"/>
        <dbReference type="ChEBI" id="CHEBI:85448"/>
        <dbReference type="EC" id="2.1.1.63"/>
    </reaction>
</comment>
<dbReference type="EMBL" id="CP012333">
    <property type="protein sequence ID" value="AKU98810.1"/>
    <property type="molecule type" value="Genomic_DNA"/>
</dbReference>
<dbReference type="GO" id="GO:0006307">
    <property type="term" value="P:DNA alkylation repair"/>
    <property type="evidence" value="ECO:0007669"/>
    <property type="project" value="TreeGrafter"/>
</dbReference>
<dbReference type="GO" id="GO:0005737">
    <property type="term" value="C:cytoplasm"/>
    <property type="evidence" value="ECO:0007669"/>
    <property type="project" value="TreeGrafter"/>
</dbReference>
<keyword evidence="6 11" id="KW-0808">Transferase</keyword>
<evidence type="ECO:0000313" key="12">
    <source>
        <dbReference type="Proteomes" id="UP000064967"/>
    </source>
</evidence>
<dbReference type="InterPro" id="IPR014048">
    <property type="entry name" value="MethylDNA_cys_MeTrfase_DNA-bd"/>
</dbReference>
<dbReference type="AlphaFoldDB" id="A0A0K1PZ54"/>
<evidence type="ECO:0000256" key="8">
    <source>
        <dbReference type="ARBA" id="ARBA00023204"/>
    </source>
</evidence>
<evidence type="ECO:0000256" key="6">
    <source>
        <dbReference type="ARBA" id="ARBA00022679"/>
    </source>
</evidence>
<dbReference type="InterPro" id="IPR036631">
    <property type="entry name" value="MGMT_N_sf"/>
</dbReference>
<dbReference type="CDD" id="cd06445">
    <property type="entry name" value="ATase"/>
    <property type="match status" value="1"/>
</dbReference>
<comment type="catalytic activity">
    <reaction evidence="2">
        <text>a 4-O-methyl-thymidine in DNA + L-cysteinyl-[protein] = a thymidine in DNA + S-methyl-L-cysteinyl-[protein]</text>
        <dbReference type="Rhea" id="RHEA:53428"/>
        <dbReference type="Rhea" id="RHEA-COMP:10131"/>
        <dbReference type="Rhea" id="RHEA-COMP:10132"/>
        <dbReference type="Rhea" id="RHEA-COMP:13555"/>
        <dbReference type="Rhea" id="RHEA-COMP:13556"/>
        <dbReference type="ChEBI" id="CHEBI:29950"/>
        <dbReference type="ChEBI" id="CHEBI:82612"/>
        <dbReference type="ChEBI" id="CHEBI:137386"/>
        <dbReference type="ChEBI" id="CHEBI:137387"/>
        <dbReference type="EC" id="2.1.1.63"/>
    </reaction>
</comment>
<dbReference type="KEGG" id="llu:AKJ09_05474"/>
<dbReference type="Gene3D" id="1.10.10.10">
    <property type="entry name" value="Winged helix-like DNA-binding domain superfamily/Winged helix DNA-binding domain"/>
    <property type="match status" value="1"/>
</dbReference>
<keyword evidence="5 11" id="KW-0489">Methyltransferase</keyword>
<dbReference type="Gene3D" id="1.10.340.30">
    <property type="entry name" value="Hypothetical protein, domain 2"/>
    <property type="match status" value="1"/>
</dbReference>
<dbReference type="OrthoDB" id="9802228at2"/>
<evidence type="ECO:0000313" key="11">
    <source>
        <dbReference type="EMBL" id="AKU98810.1"/>
    </source>
</evidence>
<sequence>MKSKTTKPASRKPAASSVSASSPSIRYALFDTEIGRCGIAWGEAGVVGLQLPEGKDSLTRASLAKRFEATEECEPSSEIERAIAAIVGLLRGETSDLSTISLDMRGVPAFHQRVYALARTIEPGQTLTYGDVATKLGDKGSARAVGQALGRNPFAIVVPCHRVLASGGKMGGFTANGGVTTKLRMLAIEGAKAAAQRSLFDGDGSFGFDPTKAVAALGAGDPKLRALMESVGPFRMQLKTTSSIFVALAEAIVYQQLTAKAAGTIYARLCALFPRPHEGPTAEGILRSSDEKLRSAGLSRPKVLALRDLAKRAADGEIPGLADVHRMDDDDIVEKLTAVRGIGRWTVEMLLMFRLGRPDILPVDDYGIRKGYAAVFGLKDLPAPKELAKLGERWKPHRTVASWYLWRAAERAAAATKGT</sequence>